<sequence>MIRDFYSFQPKPLKGSERWDGLFEKMKEYWDQHSRKLSLIRYFRRSDFTPFPIQRAISLGTYFSDGDSIRSIRQAAHETPAIQRRPLSFRLTWKDKIDAITGGDSVIYHGFNLAKSFTLGESILGGVDELGSDLDTQPYTTRLTKPPLGTIRVNLKITPTEEQLDALVKKCAALKNIYFPIEFGIIGTFNYGAFTIGDTEIGDNNFVLGDGVDQSGEYFISLRSL</sequence>
<dbReference type="AlphaFoldDB" id="A0A4V3JFA8"/>
<gene>
    <name evidence="1" type="ORF">EHO65_18400</name>
</gene>
<organism evidence="1 2">
    <name type="scientific">Leptospira andrefontaineae</name>
    <dbReference type="NCBI Taxonomy" id="2484976"/>
    <lineage>
        <taxon>Bacteria</taxon>
        <taxon>Pseudomonadati</taxon>
        <taxon>Spirochaetota</taxon>
        <taxon>Spirochaetia</taxon>
        <taxon>Leptospirales</taxon>
        <taxon>Leptospiraceae</taxon>
        <taxon>Leptospira</taxon>
    </lineage>
</organism>
<protein>
    <submittedName>
        <fullName evidence="1">Uncharacterized protein</fullName>
    </submittedName>
</protein>
<accession>A0A4V3JFA8</accession>
<proteinExistence type="predicted"/>
<evidence type="ECO:0000313" key="2">
    <source>
        <dbReference type="Proteomes" id="UP000298097"/>
    </source>
</evidence>
<keyword evidence="2" id="KW-1185">Reference proteome</keyword>
<reference evidence="1" key="1">
    <citation type="journal article" date="2019" name="PLoS Negl. Trop. Dis.">
        <title>Revisiting the worldwide diversity of Leptospira species in the environment.</title>
        <authorList>
            <person name="Vincent A.T."/>
            <person name="Schiettekatte O."/>
            <person name="Bourhy P."/>
            <person name="Veyrier F.J."/>
            <person name="Picardeau M."/>
        </authorList>
    </citation>
    <scope>NUCLEOTIDE SEQUENCE [LARGE SCALE GENOMIC DNA]</scope>
    <source>
        <strain evidence="1">201800301</strain>
    </source>
</reference>
<dbReference type="OrthoDB" id="9937322at2"/>
<dbReference type="EMBL" id="RQEY01000024">
    <property type="protein sequence ID" value="TGK36272.1"/>
    <property type="molecule type" value="Genomic_DNA"/>
</dbReference>
<name>A0A4V3JFA8_9LEPT</name>
<dbReference type="Proteomes" id="UP000298097">
    <property type="component" value="Unassembled WGS sequence"/>
</dbReference>
<comment type="caution">
    <text evidence="1">The sequence shown here is derived from an EMBL/GenBank/DDBJ whole genome shotgun (WGS) entry which is preliminary data.</text>
</comment>
<evidence type="ECO:0000313" key="1">
    <source>
        <dbReference type="EMBL" id="TGK36272.1"/>
    </source>
</evidence>